<protein>
    <submittedName>
        <fullName evidence="2">Uncharacterized protein</fullName>
    </submittedName>
</protein>
<gene>
    <name evidence="2" type="ORF">B0J13DRAFT_674788</name>
</gene>
<feature type="region of interest" description="Disordered" evidence="1">
    <location>
        <begin position="439"/>
        <end position="490"/>
    </location>
</feature>
<evidence type="ECO:0000313" key="2">
    <source>
        <dbReference type="EMBL" id="KAH7149698.1"/>
    </source>
</evidence>
<feature type="compositionally biased region" description="Basic and acidic residues" evidence="1">
    <location>
        <begin position="110"/>
        <end position="124"/>
    </location>
</feature>
<evidence type="ECO:0000313" key="3">
    <source>
        <dbReference type="Proteomes" id="UP000717696"/>
    </source>
</evidence>
<keyword evidence="3" id="KW-1185">Reference proteome</keyword>
<accession>A0A9P9F1Z4</accession>
<evidence type="ECO:0000256" key="1">
    <source>
        <dbReference type="SAM" id="MobiDB-lite"/>
    </source>
</evidence>
<reference evidence="2" key="1">
    <citation type="journal article" date="2021" name="Nat. Commun.">
        <title>Genetic determinants of endophytism in the Arabidopsis root mycobiome.</title>
        <authorList>
            <person name="Mesny F."/>
            <person name="Miyauchi S."/>
            <person name="Thiergart T."/>
            <person name="Pickel B."/>
            <person name="Atanasova L."/>
            <person name="Karlsson M."/>
            <person name="Huettel B."/>
            <person name="Barry K.W."/>
            <person name="Haridas S."/>
            <person name="Chen C."/>
            <person name="Bauer D."/>
            <person name="Andreopoulos W."/>
            <person name="Pangilinan J."/>
            <person name="LaButti K."/>
            <person name="Riley R."/>
            <person name="Lipzen A."/>
            <person name="Clum A."/>
            <person name="Drula E."/>
            <person name="Henrissat B."/>
            <person name="Kohler A."/>
            <person name="Grigoriev I.V."/>
            <person name="Martin F.M."/>
            <person name="Hacquard S."/>
        </authorList>
    </citation>
    <scope>NUCLEOTIDE SEQUENCE</scope>
    <source>
        <strain evidence="2">MPI-CAGE-AT-0021</strain>
    </source>
</reference>
<dbReference type="OrthoDB" id="5091933at2759"/>
<dbReference type="AlphaFoldDB" id="A0A9P9F1Z4"/>
<proteinExistence type="predicted"/>
<dbReference type="Proteomes" id="UP000717696">
    <property type="component" value="Unassembled WGS sequence"/>
</dbReference>
<comment type="caution">
    <text evidence="2">The sequence shown here is derived from an EMBL/GenBank/DDBJ whole genome shotgun (WGS) entry which is preliminary data.</text>
</comment>
<dbReference type="EMBL" id="JAGMUU010000007">
    <property type="protein sequence ID" value="KAH7149698.1"/>
    <property type="molecule type" value="Genomic_DNA"/>
</dbReference>
<feature type="region of interest" description="Disordered" evidence="1">
    <location>
        <begin position="98"/>
        <end position="124"/>
    </location>
</feature>
<organism evidence="2 3">
    <name type="scientific">Dactylonectria estremocensis</name>
    <dbReference type="NCBI Taxonomy" id="1079267"/>
    <lineage>
        <taxon>Eukaryota</taxon>
        <taxon>Fungi</taxon>
        <taxon>Dikarya</taxon>
        <taxon>Ascomycota</taxon>
        <taxon>Pezizomycotina</taxon>
        <taxon>Sordariomycetes</taxon>
        <taxon>Hypocreomycetidae</taxon>
        <taxon>Hypocreales</taxon>
        <taxon>Nectriaceae</taxon>
        <taxon>Dactylonectria</taxon>
    </lineage>
</organism>
<sequence length="511" mass="58303">MAPNCILIPRKDGSQHHPAVIDAAISELLRVGKQVPVEYVDELRRRMDWLMMDMDNQFTEAKEEKTSFKDIFDAPEKKSSKGNTGLLAEVQSLREALDMKTEEEEGSSEAEVKKSHSELASENRKLQVKNESLREMNVFIGSKIQNKELEMDELKDKVKHLEVWQSKWQTKYEEAECRLQKERQDKKIMRKEMKALDDEVKRLTRGIHGVLAKLADRVPCASGSVQEPRLPEALINCSDGENPPCVLEWLSLKDIVGEDQTLETFDMLKDELESVYAKLGLIREERDILKTAHQALYTELKTTRSSWSLFIKAIAEASDTEHALSKDTRLLIKKMYEDLADLERKFLMMWPGAQASVRQGQLNRDMLTKAALDKAQLSLQHELEQAVQLQHDIIQQEQEYAMRLGRMDIIAMNKDALEEAAGIADYRFSRCHMCKNQTPPGMEWTPSEHSEPQISENDGMENGSGQGQLPAKIGELGSDADGDESSSQWQWQHTNLLAKIPYTGPNDEGFW</sequence>
<name>A0A9P9F1Z4_9HYPO</name>